<proteinExistence type="predicted"/>
<reference evidence="2 3" key="1">
    <citation type="submission" date="2019-11" db="EMBL/GenBank/DDBJ databases">
        <authorList>
            <person name="Criscuolo A."/>
        </authorList>
    </citation>
    <scope>NUCLEOTIDE SEQUENCE [LARGE SCALE GENOMIC DNA]</scope>
    <source>
        <strain evidence="2">CIP111667</strain>
    </source>
</reference>
<name>A0A7M4DT90_9MICO</name>
<keyword evidence="3" id="KW-1185">Reference proteome</keyword>
<evidence type="ECO:0000313" key="3">
    <source>
        <dbReference type="Proteomes" id="UP000419743"/>
    </source>
</evidence>
<evidence type="ECO:0000313" key="2">
    <source>
        <dbReference type="EMBL" id="VZO40684.1"/>
    </source>
</evidence>
<dbReference type="AlphaFoldDB" id="A0A7M4DT90"/>
<accession>A0A7M4DT90</accession>
<evidence type="ECO:0000256" key="1">
    <source>
        <dbReference type="SAM" id="MobiDB-lite"/>
    </source>
</evidence>
<dbReference type="Proteomes" id="UP000419743">
    <property type="component" value="Unassembled WGS sequence"/>
</dbReference>
<gene>
    <name evidence="2" type="ORF">HALOF300_05392</name>
</gene>
<sequence length="65" mass="6131">MAAAYVGSTRPDQPVGLAPAAETGSVPPDAGPVPPEIGSFSPTGPAPVTGCVSEGAAAFAQVVGP</sequence>
<dbReference type="EMBL" id="CACRYJ010000073">
    <property type="protein sequence ID" value="VZO40684.1"/>
    <property type="molecule type" value="Genomic_DNA"/>
</dbReference>
<feature type="region of interest" description="Disordered" evidence="1">
    <location>
        <begin position="1"/>
        <end position="48"/>
    </location>
</feature>
<protein>
    <submittedName>
        <fullName evidence="2">Uncharacterized protein</fullName>
    </submittedName>
</protein>
<comment type="caution">
    <text evidence="2">The sequence shown here is derived from an EMBL/GenBank/DDBJ whole genome shotgun (WGS) entry which is preliminary data.</text>
</comment>
<organism evidence="2 3">
    <name type="scientific">Occultella aeris</name>
    <dbReference type="NCBI Taxonomy" id="2761496"/>
    <lineage>
        <taxon>Bacteria</taxon>
        <taxon>Bacillati</taxon>
        <taxon>Actinomycetota</taxon>
        <taxon>Actinomycetes</taxon>
        <taxon>Micrococcales</taxon>
        <taxon>Ruaniaceae</taxon>
        <taxon>Occultella</taxon>
    </lineage>
</organism>